<proteinExistence type="predicted"/>
<feature type="region of interest" description="Disordered" evidence="1">
    <location>
        <begin position="67"/>
        <end position="134"/>
    </location>
</feature>
<evidence type="ECO:0000259" key="3">
    <source>
        <dbReference type="PROSITE" id="PS51390"/>
    </source>
</evidence>
<reference evidence="4" key="2">
    <citation type="submission" date="2025-09" db="UniProtKB">
        <authorList>
            <consortium name="Ensembl"/>
        </authorList>
    </citation>
    <scope>IDENTIFICATION</scope>
</reference>
<evidence type="ECO:0000313" key="4">
    <source>
        <dbReference type="Ensembl" id="ENSSOCP00000022184.1"/>
    </source>
</evidence>
<organism evidence="4 5">
    <name type="scientific">Strix occidentalis caurina</name>
    <name type="common">northern spotted owl</name>
    <dbReference type="NCBI Taxonomy" id="311401"/>
    <lineage>
        <taxon>Eukaryota</taxon>
        <taxon>Metazoa</taxon>
        <taxon>Chordata</taxon>
        <taxon>Craniata</taxon>
        <taxon>Vertebrata</taxon>
        <taxon>Euteleostomi</taxon>
        <taxon>Archelosauria</taxon>
        <taxon>Archosauria</taxon>
        <taxon>Dinosauria</taxon>
        <taxon>Saurischia</taxon>
        <taxon>Theropoda</taxon>
        <taxon>Coelurosauria</taxon>
        <taxon>Aves</taxon>
        <taxon>Neognathae</taxon>
        <taxon>Neoaves</taxon>
        <taxon>Telluraves</taxon>
        <taxon>Strigiformes</taxon>
        <taxon>Strigidae</taxon>
        <taxon>Strix</taxon>
    </lineage>
</organism>
<keyword evidence="2" id="KW-0732">Signal</keyword>
<dbReference type="SUPFAM" id="SSF57256">
    <property type="entry name" value="Elafin-like"/>
    <property type="match status" value="2"/>
</dbReference>
<dbReference type="Gene3D" id="4.10.75.10">
    <property type="entry name" value="Elafin-like"/>
    <property type="match status" value="2"/>
</dbReference>
<keyword evidence="5" id="KW-1185">Reference proteome</keyword>
<dbReference type="AlphaFoldDB" id="A0A8D0G1Q4"/>
<name>A0A8D0G1Q4_STROC</name>
<dbReference type="Proteomes" id="UP000694551">
    <property type="component" value="Unplaced"/>
</dbReference>
<evidence type="ECO:0000256" key="1">
    <source>
        <dbReference type="SAM" id="MobiDB-lite"/>
    </source>
</evidence>
<evidence type="ECO:0000256" key="2">
    <source>
        <dbReference type="SAM" id="SignalP"/>
    </source>
</evidence>
<dbReference type="GO" id="GO:0005576">
    <property type="term" value="C:extracellular region"/>
    <property type="evidence" value="ECO:0007669"/>
    <property type="project" value="InterPro"/>
</dbReference>
<protein>
    <recommendedName>
        <fullName evidence="3">WAP domain-containing protein</fullName>
    </recommendedName>
</protein>
<dbReference type="InterPro" id="IPR036645">
    <property type="entry name" value="Elafin-like_sf"/>
</dbReference>
<accession>A0A8D0G1Q4</accession>
<dbReference type="PROSITE" id="PS51390">
    <property type="entry name" value="WAP"/>
    <property type="match status" value="1"/>
</dbReference>
<sequence>MPGQRTLLLGLLVLFVELPPAPAQHPGYCPRTGSASMASCGLSCHNDTACSPGEKCCTRAWGSLHQDTGATGQPHGSAPPHPSVGEPQVLWGHAGCTPSLPSPPAKPGLCPRKRAQRSAAACPNRCADDRDCPG</sequence>
<dbReference type="Pfam" id="PF00095">
    <property type="entry name" value="WAP"/>
    <property type="match status" value="1"/>
</dbReference>
<dbReference type="GO" id="GO:0030414">
    <property type="term" value="F:peptidase inhibitor activity"/>
    <property type="evidence" value="ECO:0007669"/>
    <property type="project" value="InterPro"/>
</dbReference>
<feature type="signal peptide" evidence="2">
    <location>
        <begin position="1"/>
        <end position="23"/>
    </location>
</feature>
<reference evidence="4" key="1">
    <citation type="submission" date="2025-08" db="UniProtKB">
        <authorList>
            <consortium name="Ensembl"/>
        </authorList>
    </citation>
    <scope>IDENTIFICATION</scope>
</reference>
<feature type="chain" id="PRO_5034414599" description="WAP domain-containing protein" evidence="2">
    <location>
        <begin position="24"/>
        <end position="134"/>
    </location>
</feature>
<dbReference type="Ensembl" id="ENSSOCT00000022736.1">
    <property type="protein sequence ID" value="ENSSOCP00000022184.1"/>
    <property type="gene ID" value="ENSSOCG00000016516.1"/>
</dbReference>
<feature type="domain" description="WAP" evidence="3">
    <location>
        <begin position="103"/>
        <end position="134"/>
    </location>
</feature>
<evidence type="ECO:0000313" key="5">
    <source>
        <dbReference type="Proteomes" id="UP000694551"/>
    </source>
</evidence>
<dbReference type="InterPro" id="IPR008197">
    <property type="entry name" value="WAP_dom"/>
</dbReference>